<dbReference type="RefSeq" id="WP_266864787.1">
    <property type="nucleotide sequence ID" value="NZ_JAPEMW010000001.1"/>
</dbReference>
<protein>
    <submittedName>
        <fullName evidence="1">Uncharacterized protein</fullName>
    </submittedName>
</protein>
<proteinExistence type="predicted"/>
<gene>
    <name evidence="1" type="ORF">R5A26_07620</name>
</gene>
<organism evidence="1 2">
    <name type="scientific">Streptomyces prunicolor</name>
    <dbReference type="NCBI Taxonomy" id="67348"/>
    <lineage>
        <taxon>Bacteria</taxon>
        <taxon>Bacillati</taxon>
        <taxon>Actinomycetota</taxon>
        <taxon>Actinomycetes</taxon>
        <taxon>Kitasatosporales</taxon>
        <taxon>Streptomycetaceae</taxon>
        <taxon>Streptomyces</taxon>
    </lineage>
</organism>
<name>A0ABU4F5F0_9ACTN</name>
<reference evidence="1 2" key="1">
    <citation type="submission" date="2023-10" db="EMBL/GenBank/DDBJ databases">
        <title>Characterization of rhizosphere-enriched actinobacteria from wheat plants lab-grown on chernevaya soil.</title>
        <authorList>
            <person name="Tikhonova E.N."/>
            <person name="Konopkin A."/>
            <person name="Kravchenko I.K."/>
        </authorList>
    </citation>
    <scope>NUCLEOTIDE SEQUENCE [LARGE SCALE GENOMIC DNA]</scope>
    <source>
        <strain evidence="1 2">RR29</strain>
    </source>
</reference>
<sequence length="100" mass="10757">MARIGDVVLACLQAELNARTGLDLKAASPFPATCMVTMVNGAAKYMADAGSYDRITYEAMNSRYAQGAAETVAARLAGILRELRHEPVSVTRDRHRSSSP</sequence>
<evidence type="ECO:0000313" key="2">
    <source>
        <dbReference type="Proteomes" id="UP001187346"/>
    </source>
</evidence>
<evidence type="ECO:0000313" key="1">
    <source>
        <dbReference type="EMBL" id="MDV7215817.1"/>
    </source>
</evidence>
<keyword evidence="2" id="KW-1185">Reference proteome</keyword>
<comment type="caution">
    <text evidence="1">The sequence shown here is derived from an EMBL/GenBank/DDBJ whole genome shotgun (WGS) entry which is preliminary data.</text>
</comment>
<dbReference type="Proteomes" id="UP001187346">
    <property type="component" value="Unassembled WGS sequence"/>
</dbReference>
<accession>A0ABU4F5F0</accession>
<dbReference type="EMBL" id="JAWMAJ010000018">
    <property type="protein sequence ID" value="MDV7215817.1"/>
    <property type="molecule type" value="Genomic_DNA"/>
</dbReference>